<dbReference type="Proteomes" id="UP000676967">
    <property type="component" value="Chromosome"/>
</dbReference>
<accession>A0ABM7LQ99</accession>
<keyword evidence="2" id="KW-1185">Reference proteome</keyword>
<organism evidence="1 2">
    <name type="scientific">Actinoplanes ianthinogenes</name>
    <dbReference type="NCBI Taxonomy" id="122358"/>
    <lineage>
        <taxon>Bacteria</taxon>
        <taxon>Bacillati</taxon>
        <taxon>Actinomycetota</taxon>
        <taxon>Actinomycetes</taxon>
        <taxon>Micromonosporales</taxon>
        <taxon>Micromonosporaceae</taxon>
        <taxon>Actinoplanes</taxon>
    </lineage>
</organism>
<evidence type="ECO:0000313" key="1">
    <source>
        <dbReference type="EMBL" id="BCJ41403.1"/>
    </source>
</evidence>
<protein>
    <submittedName>
        <fullName evidence="1">Uncharacterized protein</fullName>
    </submittedName>
</protein>
<proteinExistence type="predicted"/>
<reference evidence="1 2" key="1">
    <citation type="submission" date="2020-08" db="EMBL/GenBank/DDBJ databases">
        <title>Whole genome shotgun sequence of Actinoplanes ianthinogenes NBRC 13996.</title>
        <authorList>
            <person name="Komaki H."/>
            <person name="Tamura T."/>
        </authorList>
    </citation>
    <scope>NUCLEOTIDE SEQUENCE [LARGE SCALE GENOMIC DNA]</scope>
    <source>
        <strain evidence="1 2">NBRC 13996</strain>
    </source>
</reference>
<name>A0ABM7LQ99_9ACTN</name>
<dbReference type="RefSeq" id="WP_189333448.1">
    <property type="nucleotide sequence ID" value="NZ_AP023356.1"/>
</dbReference>
<evidence type="ECO:0000313" key="2">
    <source>
        <dbReference type="Proteomes" id="UP000676967"/>
    </source>
</evidence>
<gene>
    <name evidence="1" type="ORF">Aiant_20600</name>
</gene>
<sequence>MHDQVLTLMDDCLNKMLLLRADLAAARCVELGERRAIALEAIDAAEVFAASAALAIGESAPAPGGFLSQAA</sequence>
<dbReference type="EMBL" id="AP023356">
    <property type="protein sequence ID" value="BCJ41403.1"/>
    <property type="molecule type" value="Genomic_DNA"/>
</dbReference>